<organism evidence="2 3">
    <name type="scientific">Panagrellus redivivus</name>
    <name type="common">Microworm</name>
    <dbReference type="NCBI Taxonomy" id="6233"/>
    <lineage>
        <taxon>Eukaryota</taxon>
        <taxon>Metazoa</taxon>
        <taxon>Ecdysozoa</taxon>
        <taxon>Nematoda</taxon>
        <taxon>Chromadorea</taxon>
        <taxon>Rhabditida</taxon>
        <taxon>Tylenchina</taxon>
        <taxon>Panagrolaimomorpha</taxon>
        <taxon>Panagrolaimoidea</taxon>
        <taxon>Panagrolaimidae</taxon>
        <taxon>Panagrellus</taxon>
    </lineage>
</organism>
<evidence type="ECO:0000313" key="3">
    <source>
        <dbReference type="WBParaSite" id="Pan_g17704.t1"/>
    </source>
</evidence>
<keyword evidence="1" id="KW-0472">Membrane</keyword>
<accession>A0A7E4V9F3</accession>
<feature type="transmembrane region" description="Helical" evidence="1">
    <location>
        <begin position="107"/>
        <end position="127"/>
    </location>
</feature>
<dbReference type="Proteomes" id="UP000492821">
    <property type="component" value="Unassembled WGS sequence"/>
</dbReference>
<feature type="transmembrane region" description="Helical" evidence="1">
    <location>
        <begin position="25"/>
        <end position="44"/>
    </location>
</feature>
<feature type="transmembrane region" description="Helical" evidence="1">
    <location>
        <begin position="50"/>
        <end position="70"/>
    </location>
</feature>
<evidence type="ECO:0000313" key="2">
    <source>
        <dbReference type="Proteomes" id="UP000492821"/>
    </source>
</evidence>
<feature type="transmembrane region" description="Helical" evidence="1">
    <location>
        <begin position="189"/>
        <end position="209"/>
    </location>
</feature>
<feature type="transmembrane region" description="Helical" evidence="1">
    <location>
        <begin position="82"/>
        <end position="101"/>
    </location>
</feature>
<sequence length="286" mass="32577">MMEEVPATFVLISPYVFQNSKKVEFVAKHGALFFAVIFFLYMTLSHLNEQSYVCVLFLPQVVFYSLTYIIGCTSDNKMFQQIQILITSILILYSYGLTSFVNSTSLVLLLTLAYVLMSIYSFVLFVALRKHYVKDLSTPQSVSRLNIVDLCNLLLVSICIVSAIVFTEIGNIWFLLDTEPTRNIQNVSVALWGLVGSFICLIILLVDFYNDVTRCNHSKSMPKLRYVEFDCNGRAWFAVSSQFLIEFRRLPGVAAFHCLLLIDGISQAAQVDIDQVLNQRMLKNFL</sequence>
<dbReference type="WBParaSite" id="Pan_g17704.t1">
    <property type="protein sequence ID" value="Pan_g17704.t1"/>
    <property type="gene ID" value="Pan_g17704"/>
</dbReference>
<name>A0A7E4V9F3_PANRE</name>
<evidence type="ECO:0000256" key="1">
    <source>
        <dbReference type="SAM" id="Phobius"/>
    </source>
</evidence>
<reference evidence="3" key="2">
    <citation type="submission" date="2020-10" db="UniProtKB">
        <authorList>
            <consortium name="WormBaseParasite"/>
        </authorList>
    </citation>
    <scope>IDENTIFICATION</scope>
</reference>
<feature type="transmembrane region" description="Helical" evidence="1">
    <location>
        <begin position="147"/>
        <end position="169"/>
    </location>
</feature>
<proteinExistence type="predicted"/>
<dbReference type="AlphaFoldDB" id="A0A7E4V9F3"/>
<protein>
    <submittedName>
        <fullName evidence="3">7TM_GPCR_Srx domain-containing protein</fullName>
    </submittedName>
</protein>
<keyword evidence="1" id="KW-1133">Transmembrane helix</keyword>
<keyword evidence="2" id="KW-1185">Reference proteome</keyword>
<reference evidence="2" key="1">
    <citation type="journal article" date="2013" name="Genetics">
        <title>The draft genome and transcriptome of Panagrellus redivivus are shaped by the harsh demands of a free-living lifestyle.</title>
        <authorList>
            <person name="Srinivasan J."/>
            <person name="Dillman A.R."/>
            <person name="Macchietto M.G."/>
            <person name="Heikkinen L."/>
            <person name="Lakso M."/>
            <person name="Fracchia K.M."/>
            <person name="Antoshechkin I."/>
            <person name="Mortazavi A."/>
            <person name="Wong G."/>
            <person name="Sternberg P.W."/>
        </authorList>
    </citation>
    <scope>NUCLEOTIDE SEQUENCE [LARGE SCALE GENOMIC DNA]</scope>
    <source>
        <strain evidence="2">MT8872</strain>
    </source>
</reference>
<keyword evidence="1" id="KW-0812">Transmembrane</keyword>